<dbReference type="STRING" id="448386.A0A2V3IFT5"/>
<evidence type="ECO:0000313" key="3">
    <source>
        <dbReference type="Proteomes" id="UP000247409"/>
    </source>
</evidence>
<comment type="caution">
    <text evidence="2">The sequence shown here is derived from an EMBL/GenBank/DDBJ whole genome shotgun (WGS) entry which is preliminary data.</text>
</comment>
<evidence type="ECO:0000259" key="1">
    <source>
        <dbReference type="Pfam" id="PF12146"/>
    </source>
</evidence>
<protein>
    <submittedName>
        <fullName evidence="2">Monoglyceride lipase</fullName>
    </submittedName>
</protein>
<keyword evidence="3" id="KW-1185">Reference proteome</keyword>
<dbReference type="AlphaFoldDB" id="A0A2V3IFT5"/>
<dbReference type="Pfam" id="PF12146">
    <property type="entry name" value="Hydrolase_4"/>
    <property type="match status" value="1"/>
</dbReference>
<dbReference type="Gene3D" id="3.40.50.1820">
    <property type="entry name" value="alpha/beta hydrolase"/>
    <property type="match status" value="1"/>
</dbReference>
<name>A0A2V3IFT5_9FLOR</name>
<feature type="domain" description="Serine aminopeptidase S33" evidence="1">
    <location>
        <begin position="71"/>
        <end position="289"/>
    </location>
</feature>
<gene>
    <name evidence="2" type="ORF">BWQ96_09332</name>
</gene>
<proteinExistence type="predicted"/>
<sequence>MSHIYSESTLPSSATPEQLKLYSWLPNEPWRAAVFLLHGFRAHTRYNFLRNDVNGARRTYGEGTTPQDTSLVRELNLRNIAVFGHDHVGHGQSTGLRAYFPSFQTLVDDVLSHVKHIDAQHELSTKKMPVFLIGHSMGGTLCILAAQEAPHLFTGVALSSAATEPPASMFGLKGRINYSLSGITSALIPKMELVQLPKSIDPEQQALFDGDELNCKVGIRARVGREFLNTYSHISQNADKFNTPFLSVSGEHDTLVNPLAAKRFYDKAPSTDKTLHTAVGRWHNLFAEKGKEDMWNLFTEWVDQRIK</sequence>
<accession>A0A2V3IFT5</accession>
<reference evidence="2 3" key="1">
    <citation type="journal article" date="2018" name="Mol. Biol. Evol.">
        <title>Analysis of the draft genome of the red seaweed Gracilariopsis chorda provides insights into genome size evolution in Rhodophyta.</title>
        <authorList>
            <person name="Lee J."/>
            <person name="Yang E.C."/>
            <person name="Graf L."/>
            <person name="Yang J.H."/>
            <person name="Qiu H."/>
            <person name="Zel Zion U."/>
            <person name="Chan C.X."/>
            <person name="Stephens T.G."/>
            <person name="Weber A.P.M."/>
            <person name="Boo G.H."/>
            <person name="Boo S.M."/>
            <person name="Kim K.M."/>
            <person name="Shin Y."/>
            <person name="Jung M."/>
            <person name="Lee S.J."/>
            <person name="Yim H.S."/>
            <person name="Lee J.H."/>
            <person name="Bhattacharya D."/>
            <person name="Yoon H.S."/>
        </authorList>
    </citation>
    <scope>NUCLEOTIDE SEQUENCE [LARGE SCALE GENOMIC DNA]</scope>
    <source>
        <strain evidence="2 3">SKKU-2015</strain>
        <tissue evidence="2">Whole body</tissue>
    </source>
</reference>
<dbReference type="InterPro" id="IPR051044">
    <property type="entry name" value="MAG_DAG_Lipase"/>
</dbReference>
<evidence type="ECO:0000313" key="2">
    <source>
        <dbReference type="EMBL" id="PXF40937.1"/>
    </source>
</evidence>
<dbReference type="Proteomes" id="UP000247409">
    <property type="component" value="Unassembled WGS sequence"/>
</dbReference>
<dbReference type="InterPro" id="IPR022742">
    <property type="entry name" value="Hydrolase_4"/>
</dbReference>
<dbReference type="EMBL" id="NBIV01000250">
    <property type="protein sequence ID" value="PXF40937.1"/>
    <property type="molecule type" value="Genomic_DNA"/>
</dbReference>
<dbReference type="InterPro" id="IPR029058">
    <property type="entry name" value="AB_hydrolase_fold"/>
</dbReference>
<dbReference type="SUPFAM" id="SSF53474">
    <property type="entry name" value="alpha/beta-Hydrolases"/>
    <property type="match status" value="1"/>
</dbReference>
<organism evidence="2 3">
    <name type="scientific">Gracilariopsis chorda</name>
    <dbReference type="NCBI Taxonomy" id="448386"/>
    <lineage>
        <taxon>Eukaryota</taxon>
        <taxon>Rhodophyta</taxon>
        <taxon>Florideophyceae</taxon>
        <taxon>Rhodymeniophycidae</taxon>
        <taxon>Gracilariales</taxon>
        <taxon>Gracilariaceae</taxon>
        <taxon>Gracilariopsis</taxon>
    </lineage>
</organism>
<dbReference type="OrthoDB" id="2498029at2759"/>
<dbReference type="PANTHER" id="PTHR11614">
    <property type="entry name" value="PHOSPHOLIPASE-RELATED"/>
    <property type="match status" value="1"/>
</dbReference>